<accession>A0A1C7LTU4</accession>
<protein>
    <submittedName>
        <fullName evidence="1">Uncharacterized protein</fullName>
    </submittedName>
</protein>
<sequence>MFTSAIRRASFSLRLGNFLSNQPYVEEELRRDLMSYLEAHPNLKGYDGHLVAIVRHGPHEGGTDPSAKLHSTIHVVKKYDDNTEEHIGVFHVEHRVGSIIRAHYDQIAVMRIITKAAAEAAKAKQMLKAPAASMQGKR</sequence>
<dbReference type="Proteomes" id="UP000092993">
    <property type="component" value="Unassembled WGS sequence"/>
</dbReference>
<comment type="caution">
    <text evidence="1">The sequence shown here is derived from an EMBL/GenBank/DDBJ whole genome shotgun (WGS) entry which is preliminary data.</text>
</comment>
<evidence type="ECO:0000313" key="2">
    <source>
        <dbReference type="Proteomes" id="UP000092993"/>
    </source>
</evidence>
<keyword evidence="2" id="KW-1185">Reference proteome</keyword>
<dbReference type="EMBL" id="LUGG01000022">
    <property type="protein sequence ID" value="OBZ68092.1"/>
    <property type="molecule type" value="Genomic_DNA"/>
</dbReference>
<name>A0A1C7LTU4_GRIFR</name>
<evidence type="ECO:0000313" key="1">
    <source>
        <dbReference type="EMBL" id="OBZ68092.1"/>
    </source>
</evidence>
<gene>
    <name evidence="1" type="ORF">A0H81_12052</name>
</gene>
<reference evidence="1 2" key="1">
    <citation type="submission" date="2016-03" db="EMBL/GenBank/DDBJ databases">
        <title>Whole genome sequencing of Grifola frondosa 9006-11.</title>
        <authorList>
            <person name="Min B."/>
            <person name="Park H."/>
            <person name="Kim J.-G."/>
            <person name="Cho H."/>
            <person name="Oh Y.-L."/>
            <person name="Kong W.-S."/>
            <person name="Choi I.-G."/>
        </authorList>
    </citation>
    <scope>NUCLEOTIDE SEQUENCE [LARGE SCALE GENOMIC DNA]</scope>
    <source>
        <strain evidence="1 2">9006-11</strain>
    </source>
</reference>
<dbReference type="AlphaFoldDB" id="A0A1C7LTU4"/>
<proteinExistence type="predicted"/>
<organism evidence="1 2">
    <name type="scientific">Grifola frondosa</name>
    <name type="common">Maitake</name>
    <name type="synonym">Polyporus frondosus</name>
    <dbReference type="NCBI Taxonomy" id="5627"/>
    <lineage>
        <taxon>Eukaryota</taxon>
        <taxon>Fungi</taxon>
        <taxon>Dikarya</taxon>
        <taxon>Basidiomycota</taxon>
        <taxon>Agaricomycotina</taxon>
        <taxon>Agaricomycetes</taxon>
        <taxon>Polyporales</taxon>
        <taxon>Grifolaceae</taxon>
        <taxon>Grifola</taxon>
    </lineage>
</organism>